<sequence length="396" mass="46353">MFKVEGWSVDSNAIAKDKNNSNKDKKSKNNKKVHKEKQEQRKKYPNDNKFNKPFNNQGENRISKPFNKTERKEPKQERVTEKVIEKTFNRKNETSSSSSSLPPSANNNAKLTPLQQKLFNKLKGSRFRWINEQLYTSTSSKALDLITAQPELFDEYHKGFREQVTTWPINPLDVMIKNLISRTMNRNYNAPGGLPAIDRTCVVADMGCGEAELALQVNDFFLKNEKKLRGKKIDIHSFDLAKHNERITVADIKNVPMEDNSCCVVIFSLSLMGVNFLDFVKEAFRILKPNGELWIAEIKSRFKDQSLKEFVNIVEKLGLKHKLTKTLEEEGDLKEMFIRFEFFKPDERTIMEMEKRLAKRTKFIETKKDEDEDLDLKRERQSESEWLLKPCIYKRR</sequence>
<comment type="function">
    <text evidence="9">S-adenosyl-L-methionine-dependent methyltransferase that specifically methylates the N(1) position of adenine in helix 25.1 in 25S rRNA. Required both for ribosomal 40S and 60S subunits biogenesis. Required for efficient pre-rRNA cleavage at site A2.</text>
</comment>
<name>A0A1B7TIG5_9ASCO</name>
<dbReference type="GO" id="GO:0016433">
    <property type="term" value="F:rRNA (adenine) methyltransferase activity"/>
    <property type="evidence" value="ECO:0007669"/>
    <property type="project" value="TreeGrafter"/>
</dbReference>
<gene>
    <name evidence="11" type="ORF">HANVADRAFT_51445</name>
</gene>
<dbReference type="Proteomes" id="UP000092321">
    <property type="component" value="Unassembled WGS sequence"/>
</dbReference>
<dbReference type="GO" id="GO:0042273">
    <property type="term" value="P:ribosomal large subunit biogenesis"/>
    <property type="evidence" value="ECO:0007669"/>
    <property type="project" value="TreeGrafter"/>
</dbReference>
<dbReference type="PANTHER" id="PTHR12787">
    <property type="entry name" value="RIBOSOMAL RNA-PROCESSING PROTEIN 8"/>
    <property type="match status" value="1"/>
</dbReference>
<dbReference type="Gene3D" id="3.40.50.150">
    <property type="entry name" value="Vaccinia Virus protein VP39"/>
    <property type="match status" value="1"/>
</dbReference>
<evidence type="ECO:0000256" key="7">
    <source>
        <dbReference type="ARBA" id="ARBA00023242"/>
    </source>
</evidence>
<keyword evidence="4 9" id="KW-0489">Methyltransferase</keyword>
<dbReference type="Pfam" id="PF05148">
    <property type="entry name" value="Methyltransf_8"/>
    <property type="match status" value="1"/>
</dbReference>
<proteinExistence type="inferred from homology"/>
<dbReference type="AlphaFoldDB" id="A0A1B7TIG5"/>
<dbReference type="EC" id="2.1.1.-" evidence="9"/>
<dbReference type="SUPFAM" id="SSF53335">
    <property type="entry name" value="S-adenosyl-L-methionine-dependent methyltransferases"/>
    <property type="match status" value="1"/>
</dbReference>
<keyword evidence="7 9" id="KW-0539">Nucleus</keyword>
<keyword evidence="6 9" id="KW-0949">S-adenosyl-L-methionine</keyword>
<evidence type="ECO:0000256" key="4">
    <source>
        <dbReference type="ARBA" id="ARBA00022603"/>
    </source>
</evidence>
<comment type="similarity">
    <text evidence="2 9">Belongs to the methyltransferase superfamily. RRP8 family.</text>
</comment>
<evidence type="ECO:0000256" key="2">
    <source>
        <dbReference type="ARBA" id="ARBA00006301"/>
    </source>
</evidence>
<feature type="region of interest" description="Disordered" evidence="10">
    <location>
        <begin position="1"/>
        <end position="109"/>
    </location>
</feature>
<comment type="caution">
    <text evidence="11">The sequence shown here is derived from an EMBL/GenBank/DDBJ whole genome shotgun (WGS) entry which is preliminary data.</text>
</comment>
<dbReference type="GO" id="GO:0005730">
    <property type="term" value="C:nucleolus"/>
    <property type="evidence" value="ECO:0007669"/>
    <property type="project" value="UniProtKB-SubCell"/>
</dbReference>
<evidence type="ECO:0000256" key="3">
    <source>
        <dbReference type="ARBA" id="ARBA00022552"/>
    </source>
</evidence>
<feature type="compositionally biased region" description="Low complexity" evidence="10">
    <location>
        <begin position="95"/>
        <end position="104"/>
    </location>
</feature>
<dbReference type="InterPro" id="IPR029063">
    <property type="entry name" value="SAM-dependent_MTases_sf"/>
</dbReference>
<dbReference type="FunFam" id="1.10.10.2150:FF:000001">
    <property type="entry name" value="Ribosomal RNA-processing protein 8"/>
    <property type="match status" value="1"/>
</dbReference>
<dbReference type="CDD" id="cd02440">
    <property type="entry name" value="AdoMet_MTases"/>
    <property type="match status" value="1"/>
</dbReference>
<evidence type="ECO:0000313" key="12">
    <source>
        <dbReference type="Proteomes" id="UP000092321"/>
    </source>
</evidence>
<evidence type="ECO:0000256" key="8">
    <source>
        <dbReference type="ARBA" id="ARBA00076672"/>
    </source>
</evidence>
<feature type="compositionally biased region" description="Basic and acidic residues" evidence="10">
    <location>
        <begin position="67"/>
        <end position="93"/>
    </location>
</feature>
<protein>
    <recommendedName>
        <fullName evidence="8 9">Ribosomal RNA-processing protein 8</fullName>
        <ecNumber evidence="9">2.1.1.-</ecNumber>
    </recommendedName>
</protein>
<dbReference type="OrthoDB" id="10258825at2759"/>
<dbReference type="InterPro" id="IPR042036">
    <property type="entry name" value="RRP8_N"/>
</dbReference>
<evidence type="ECO:0000313" key="11">
    <source>
        <dbReference type="EMBL" id="OBA28552.1"/>
    </source>
</evidence>
<reference evidence="12" key="1">
    <citation type="journal article" date="2016" name="Proc. Natl. Acad. Sci. U.S.A.">
        <title>Comparative genomics of biotechnologically important yeasts.</title>
        <authorList>
            <person name="Riley R."/>
            <person name="Haridas S."/>
            <person name="Wolfe K.H."/>
            <person name="Lopes M.R."/>
            <person name="Hittinger C.T."/>
            <person name="Goeker M."/>
            <person name="Salamov A.A."/>
            <person name="Wisecaver J.H."/>
            <person name="Long T.M."/>
            <person name="Calvey C.H."/>
            <person name="Aerts A.L."/>
            <person name="Barry K.W."/>
            <person name="Choi C."/>
            <person name="Clum A."/>
            <person name="Coughlan A.Y."/>
            <person name="Deshpande S."/>
            <person name="Douglass A.P."/>
            <person name="Hanson S.J."/>
            <person name="Klenk H.-P."/>
            <person name="LaButti K.M."/>
            <person name="Lapidus A."/>
            <person name="Lindquist E.A."/>
            <person name="Lipzen A.M."/>
            <person name="Meier-Kolthoff J.P."/>
            <person name="Ohm R.A."/>
            <person name="Otillar R.P."/>
            <person name="Pangilinan J.L."/>
            <person name="Peng Y."/>
            <person name="Rokas A."/>
            <person name="Rosa C.A."/>
            <person name="Scheuner C."/>
            <person name="Sibirny A.A."/>
            <person name="Slot J.C."/>
            <person name="Stielow J.B."/>
            <person name="Sun H."/>
            <person name="Kurtzman C.P."/>
            <person name="Blackwell M."/>
            <person name="Grigoriev I.V."/>
            <person name="Jeffries T.W."/>
        </authorList>
    </citation>
    <scope>NUCLEOTIDE SEQUENCE [LARGE SCALE GENOMIC DNA]</scope>
    <source>
        <strain evidence="12">NRRL Y-1626</strain>
    </source>
</reference>
<keyword evidence="5 9" id="KW-0808">Transferase</keyword>
<keyword evidence="12" id="KW-1185">Reference proteome</keyword>
<evidence type="ECO:0000256" key="6">
    <source>
        <dbReference type="ARBA" id="ARBA00022691"/>
    </source>
</evidence>
<feature type="compositionally biased region" description="Basic and acidic residues" evidence="10">
    <location>
        <begin position="36"/>
        <end position="50"/>
    </location>
</feature>
<feature type="compositionally biased region" description="Basic residues" evidence="10">
    <location>
        <begin position="25"/>
        <end position="35"/>
    </location>
</feature>
<accession>A0A1B7TIG5</accession>
<dbReference type="InterPro" id="IPR007823">
    <property type="entry name" value="RRP8"/>
</dbReference>
<evidence type="ECO:0000256" key="5">
    <source>
        <dbReference type="ARBA" id="ARBA00022679"/>
    </source>
</evidence>
<dbReference type="PANTHER" id="PTHR12787:SF0">
    <property type="entry name" value="RIBOSOMAL RNA-PROCESSING PROTEIN 8"/>
    <property type="match status" value="1"/>
</dbReference>
<feature type="compositionally biased region" description="Basic and acidic residues" evidence="10">
    <location>
        <begin position="15"/>
        <end position="24"/>
    </location>
</feature>
<evidence type="ECO:0000256" key="10">
    <source>
        <dbReference type="SAM" id="MobiDB-lite"/>
    </source>
</evidence>
<evidence type="ECO:0000256" key="9">
    <source>
        <dbReference type="RuleBase" id="RU365074"/>
    </source>
</evidence>
<comment type="subcellular location">
    <subcellularLocation>
        <location evidence="1 9">Nucleus</location>
        <location evidence="1 9">Nucleolus</location>
    </subcellularLocation>
</comment>
<organism evidence="11 12">
    <name type="scientific">Hanseniaspora valbyensis NRRL Y-1626</name>
    <dbReference type="NCBI Taxonomy" id="766949"/>
    <lineage>
        <taxon>Eukaryota</taxon>
        <taxon>Fungi</taxon>
        <taxon>Dikarya</taxon>
        <taxon>Ascomycota</taxon>
        <taxon>Saccharomycotina</taxon>
        <taxon>Saccharomycetes</taxon>
        <taxon>Saccharomycodales</taxon>
        <taxon>Saccharomycodaceae</taxon>
        <taxon>Hanseniaspora</taxon>
    </lineage>
</organism>
<dbReference type="EMBL" id="LXPE01000003">
    <property type="protein sequence ID" value="OBA28552.1"/>
    <property type="molecule type" value="Genomic_DNA"/>
</dbReference>
<dbReference type="Gene3D" id="1.10.10.2150">
    <property type="entry name" value="Ribosomal RNA-processing protein 8, N-terminal domain"/>
    <property type="match status" value="1"/>
</dbReference>
<evidence type="ECO:0000256" key="1">
    <source>
        <dbReference type="ARBA" id="ARBA00004604"/>
    </source>
</evidence>
<keyword evidence="3 9" id="KW-0698">rRNA processing</keyword>